<keyword evidence="1" id="KW-0378">Hydrolase</keyword>
<evidence type="ECO:0000259" key="3">
    <source>
        <dbReference type="Pfam" id="PF07687"/>
    </source>
</evidence>
<dbReference type="Proteomes" id="UP001144471">
    <property type="component" value="Unassembled WGS sequence"/>
</dbReference>
<reference evidence="4" key="1">
    <citation type="submission" date="2022-12" db="EMBL/GenBank/DDBJ databases">
        <title>Reference genome sequencing for broad-spectrum identification of bacterial and archaeal isolates by mass spectrometry.</title>
        <authorList>
            <person name="Sekiguchi Y."/>
            <person name="Tourlousse D.M."/>
        </authorList>
    </citation>
    <scope>NUCLEOTIDE SEQUENCE</scope>
    <source>
        <strain evidence="4">10succ1</strain>
    </source>
</reference>
<dbReference type="GO" id="GO:0050118">
    <property type="term" value="F:N-acetyldiaminopimelate deacetylase activity"/>
    <property type="evidence" value="ECO:0007669"/>
    <property type="project" value="UniProtKB-ARBA"/>
</dbReference>
<gene>
    <name evidence="4" type="ORF">PM10SUCC1_17710</name>
</gene>
<dbReference type="Pfam" id="PF01546">
    <property type="entry name" value="Peptidase_M20"/>
    <property type="match status" value="1"/>
</dbReference>
<organism evidence="4 5">
    <name type="scientific">Propionigenium maris DSM 9537</name>
    <dbReference type="NCBI Taxonomy" id="1123000"/>
    <lineage>
        <taxon>Bacteria</taxon>
        <taxon>Fusobacteriati</taxon>
        <taxon>Fusobacteriota</taxon>
        <taxon>Fusobacteriia</taxon>
        <taxon>Fusobacteriales</taxon>
        <taxon>Fusobacteriaceae</taxon>
        <taxon>Propionigenium</taxon>
    </lineage>
</organism>
<dbReference type="Gene3D" id="3.30.70.360">
    <property type="match status" value="1"/>
</dbReference>
<feature type="binding site" evidence="2">
    <location>
        <position position="95"/>
    </location>
    <ligand>
        <name>Mn(2+)</name>
        <dbReference type="ChEBI" id="CHEBI:29035"/>
        <label>2</label>
    </ligand>
</feature>
<dbReference type="SUPFAM" id="SSF53187">
    <property type="entry name" value="Zn-dependent exopeptidases"/>
    <property type="match status" value="1"/>
</dbReference>
<dbReference type="InterPro" id="IPR017439">
    <property type="entry name" value="Amidohydrolase"/>
</dbReference>
<dbReference type="GO" id="GO:0019877">
    <property type="term" value="P:diaminopimelate biosynthetic process"/>
    <property type="evidence" value="ECO:0007669"/>
    <property type="project" value="UniProtKB-ARBA"/>
</dbReference>
<keyword evidence="2" id="KW-0464">Manganese</keyword>
<dbReference type="NCBIfam" id="TIGR01891">
    <property type="entry name" value="amidohydrolases"/>
    <property type="match status" value="1"/>
</dbReference>
<protein>
    <submittedName>
        <fullName evidence="4">Peptidase</fullName>
    </submittedName>
</protein>
<proteinExistence type="predicted"/>
<evidence type="ECO:0000256" key="1">
    <source>
        <dbReference type="ARBA" id="ARBA00022801"/>
    </source>
</evidence>
<dbReference type="AlphaFoldDB" id="A0A9W6GL67"/>
<dbReference type="RefSeq" id="WP_281835290.1">
    <property type="nucleotide sequence ID" value="NZ_BSDY01000007.1"/>
</dbReference>
<dbReference type="InterPro" id="IPR002933">
    <property type="entry name" value="Peptidase_M20"/>
</dbReference>
<evidence type="ECO:0000256" key="2">
    <source>
        <dbReference type="PIRSR" id="PIRSR005962-1"/>
    </source>
</evidence>
<dbReference type="PANTHER" id="PTHR11014">
    <property type="entry name" value="PEPTIDASE M20 FAMILY MEMBER"/>
    <property type="match status" value="1"/>
</dbReference>
<feature type="binding site" evidence="2">
    <location>
        <position position="130"/>
    </location>
    <ligand>
        <name>Mn(2+)</name>
        <dbReference type="ChEBI" id="CHEBI:29035"/>
        <label>2</label>
    </ligand>
</feature>
<dbReference type="PIRSF" id="PIRSF005962">
    <property type="entry name" value="Pept_M20D_amidohydro"/>
    <property type="match status" value="1"/>
</dbReference>
<feature type="binding site" evidence="2">
    <location>
        <position position="97"/>
    </location>
    <ligand>
        <name>Mn(2+)</name>
        <dbReference type="ChEBI" id="CHEBI:29035"/>
        <label>2</label>
    </ligand>
</feature>
<evidence type="ECO:0000313" key="4">
    <source>
        <dbReference type="EMBL" id="GLI56257.1"/>
    </source>
</evidence>
<dbReference type="CDD" id="cd03886">
    <property type="entry name" value="M20_Acy1"/>
    <property type="match status" value="1"/>
</dbReference>
<dbReference type="EMBL" id="BSDY01000007">
    <property type="protein sequence ID" value="GLI56257.1"/>
    <property type="molecule type" value="Genomic_DNA"/>
</dbReference>
<dbReference type="FunFam" id="3.30.70.360:FF:000001">
    <property type="entry name" value="N-acetyldiaminopimelate deacetylase"/>
    <property type="match status" value="1"/>
</dbReference>
<dbReference type="GO" id="GO:0046872">
    <property type="term" value="F:metal ion binding"/>
    <property type="evidence" value="ECO:0007669"/>
    <property type="project" value="UniProtKB-KW"/>
</dbReference>
<dbReference type="InterPro" id="IPR011650">
    <property type="entry name" value="Peptidase_M20_dimer"/>
</dbReference>
<keyword evidence="2" id="KW-0479">Metal-binding</keyword>
<feature type="binding site" evidence="2">
    <location>
        <position position="348"/>
    </location>
    <ligand>
        <name>Mn(2+)</name>
        <dbReference type="ChEBI" id="CHEBI:29035"/>
        <label>2</label>
    </ligand>
</feature>
<dbReference type="SUPFAM" id="SSF55031">
    <property type="entry name" value="Bacterial exopeptidase dimerisation domain"/>
    <property type="match status" value="1"/>
</dbReference>
<keyword evidence="5" id="KW-1185">Reference proteome</keyword>
<accession>A0A9W6GL67</accession>
<feature type="domain" description="Peptidase M20 dimerisation" evidence="3">
    <location>
        <begin position="171"/>
        <end position="268"/>
    </location>
</feature>
<comment type="cofactor">
    <cofactor evidence="2">
        <name>Mn(2+)</name>
        <dbReference type="ChEBI" id="CHEBI:29035"/>
    </cofactor>
    <text evidence="2">The Mn(2+) ion enhances activity.</text>
</comment>
<evidence type="ECO:0000313" key="5">
    <source>
        <dbReference type="Proteomes" id="UP001144471"/>
    </source>
</evidence>
<dbReference type="Gene3D" id="3.40.630.10">
    <property type="entry name" value="Zn peptidases"/>
    <property type="match status" value="1"/>
</dbReference>
<dbReference type="InterPro" id="IPR036264">
    <property type="entry name" value="Bact_exopeptidase_dim_dom"/>
</dbReference>
<sequence length="376" mass="42031">MNIDNLLEEVTRYRRELHQIPEIGYSEVKTQEYLIEVLTKMGYKPEIICGTGVYVYIEGEGSDTVAFRADIDALPITEETNCSFKSLHKGHMHACGHDGHMSMLLGFAHHLKSYKKFNKNILLIFQPAEEGPGGAKDIVSEGLLEKYNVKGIFGAHLFPGLEEGVVASKKGAMMAQSTEIDIDIIGKSGHGAMPQTAVDSILVTAKLLEAYQSIVSRSLSPLSQSVITFGRIEGGTVRNIIAENTRIEGTIRTFSRKILDDILRRIGEINEGFERSYGVRINCHINILYPPVINDAHLFSQIEELVDLSDIEPLMLAEDFSYYQEAVPGIFFFLGTKNEERGFTAPLHNSKFNFDEKVLLKGIELYTLLSKKIKLI</sequence>
<comment type="caution">
    <text evidence="4">The sequence shown here is derived from an EMBL/GenBank/DDBJ whole genome shotgun (WGS) entry which is preliminary data.</text>
</comment>
<feature type="binding site" evidence="2">
    <location>
        <position position="156"/>
    </location>
    <ligand>
        <name>Mn(2+)</name>
        <dbReference type="ChEBI" id="CHEBI:29035"/>
        <label>2</label>
    </ligand>
</feature>
<dbReference type="Pfam" id="PF07687">
    <property type="entry name" value="M20_dimer"/>
    <property type="match status" value="1"/>
</dbReference>
<dbReference type="PANTHER" id="PTHR11014:SF63">
    <property type="entry name" value="METALLOPEPTIDASE, PUTATIVE (AFU_ORTHOLOGUE AFUA_6G09600)-RELATED"/>
    <property type="match status" value="1"/>
</dbReference>
<name>A0A9W6GL67_9FUSO</name>